<keyword evidence="4" id="KW-1185">Reference proteome</keyword>
<feature type="region of interest" description="Disordered" evidence="1">
    <location>
        <begin position="454"/>
        <end position="481"/>
    </location>
</feature>
<keyword evidence="2" id="KW-0812">Transmembrane</keyword>
<gene>
    <name evidence="3" type="ORF">OC842_002516</name>
</gene>
<sequence length="578" mass="63606">MQHPDCFFELSGSYSLGSRILYYACIVASLLLAAWRKQVRKNARKAKLSGHPLPRRSRKHRLDIALAFAASTTMIIFAVAITHLFVMGIVGFSFPEYRYVTDLDVYAARRFSAIGIFTIWALWPLWPYDISPKQAVFLASIVFLICPIFFCIGTTGGIRPPTPVSSKSCKDRTAHLRHNSAPFEYYEAIVISTPGVASSCFLVGILAFLVEVLLPKMRRTLQVRWLKAGLWFVFGLLWLGSIVDTELHFTKTPFGEHSEPLGSIGQWGALLNAFLASYGYLIFVQLGEGEEEPKKAPGSTPPGQSTVPTSKADLDETPAPATSQTGTMTSIPCSRPLPPLPTEGDVEGQEQVAAADDDDDDDDGPERPDVLAALNRALQVVRASVRIQHHLHHRLPAHDDDAEKQGRQHDHSQDVDGHEHEHEHHISRLNWVRDRISSIHSIHTAPTILHVHSQPYSHAHPPDTRPVAAQNRRPQSCADVGGQRDEHYLRHQQVTHSAPLPSVQYPWSAPPLPGARGSHTPPPERGTARPSTPPAPSASCPPILLAHHRFDSSGTMSTLVGTPAEEKDSPGPHAGQKV</sequence>
<accession>A0AAN6GFV2</accession>
<keyword evidence="2" id="KW-1133">Transmembrane helix</keyword>
<feature type="transmembrane region" description="Helical" evidence="2">
    <location>
        <begin position="135"/>
        <end position="158"/>
    </location>
</feature>
<evidence type="ECO:0000256" key="1">
    <source>
        <dbReference type="SAM" id="MobiDB-lite"/>
    </source>
</evidence>
<evidence type="ECO:0000313" key="4">
    <source>
        <dbReference type="Proteomes" id="UP001176521"/>
    </source>
</evidence>
<evidence type="ECO:0000313" key="3">
    <source>
        <dbReference type="EMBL" id="KAK0534846.1"/>
    </source>
</evidence>
<feature type="compositionally biased region" description="Acidic residues" evidence="1">
    <location>
        <begin position="355"/>
        <end position="364"/>
    </location>
</feature>
<protein>
    <submittedName>
        <fullName evidence="3">Uncharacterized protein</fullName>
    </submittedName>
</protein>
<dbReference type="Proteomes" id="UP001176521">
    <property type="component" value="Unassembled WGS sequence"/>
</dbReference>
<evidence type="ECO:0000256" key="2">
    <source>
        <dbReference type="SAM" id="Phobius"/>
    </source>
</evidence>
<feature type="region of interest" description="Disordered" evidence="1">
    <location>
        <begin position="395"/>
        <end position="423"/>
    </location>
</feature>
<reference evidence="3" key="1">
    <citation type="journal article" date="2023" name="PhytoFront">
        <title>Draft Genome Resources of Seven Strains of Tilletia horrida, Causal Agent of Kernel Smut of Rice.</title>
        <authorList>
            <person name="Khanal S."/>
            <person name="Antony Babu S."/>
            <person name="Zhou X.G."/>
        </authorList>
    </citation>
    <scope>NUCLEOTIDE SEQUENCE</scope>
    <source>
        <strain evidence="3">TX3</strain>
    </source>
</reference>
<keyword evidence="2" id="KW-0472">Membrane</keyword>
<feature type="transmembrane region" description="Helical" evidence="2">
    <location>
        <begin position="106"/>
        <end position="123"/>
    </location>
</feature>
<feature type="region of interest" description="Disordered" evidence="1">
    <location>
        <begin position="291"/>
        <end position="368"/>
    </location>
</feature>
<feature type="transmembrane region" description="Helical" evidence="2">
    <location>
        <begin position="64"/>
        <end position="94"/>
    </location>
</feature>
<proteinExistence type="predicted"/>
<feature type="transmembrane region" description="Helical" evidence="2">
    <location>
        <begin position="225"/>
        <end position="243"/>
    </location>
</feature>
<comment type="caution">
    <text evidence="3">The sequence shown here is derived from an EMBL/GenBank/DDBJ whole genome shotgun (WGS) entry which is preliminary data.</text>
</comment>
<name>A0AAN6GFV2_9BASI</name>
<organism evidence="3 4">
    <name type="scientific">Tilletia horrida</name>
    <dbReference type="NCBI Taxonomy" id="155126"/>
    <lineage>
        <taxon>Eukaryota</taxon>
        <taxon>Fungi</taxon>
        <taxon>Dikarya</taxon>
        <taxon>Basidiomycota</taxon>
        <taxon>Ustilaginomycotina</taxon>
        <taxon>Exobasidiomycetes</taxon>
        <taxon>Tilletiales</taxon>
        <taxon>Tilletiaceae</taxon>
        <taxon>Tilletia</taxon>
    </lineage>
</organism>
<feature type="transmembrane region" description="Helical" evidence="2">
    <location>
        <begin position="20"/>
        <end position="35"/>
    </location>
</feature>
<feature type="region of interest" description="Disordered" evidence="1">
    <location>
        <begin position="499"/>
        <end position="578"/>
    </location>
</feature>
<feature type="transmembrane region" description="Helical" evidence="2">
    <location>
        <begin position="263"/>
        <end position="284"/>
    </location>
</feature>
<feature type="compositionally biased region" description="Polar residues" evidence="1">
    <location>
        <begin position="320"/>
        <end position="332"/>
    </location>
</feature>
<feature type="transmembrane region" description="Helical" evidence="2">
    <location>
        <begin position="188"/>
        <end position="213"/>
    </location>
</feature>
<dbReference type="EMBL" id="JAPDMQ010000108">
    <property type="protein sequence ID" value="KAK0534846.1"/>
    <property type="molecule type" value="Genomic_DNA"/>
</dbReference>
<dbReference type="AlphaFoldDB" id="A0AAN6GFV2"/>
<feature type="compositionally biased region" description="Basic and acidic residues" evidence="1">
    <location>
        <begin position="396"/>
        <end position="423"/>
    </location>
</feature>